<dbReference type="InterPro" id="IPR034660">
    <property type="entry name" value="DinB/YfiT-like"/>
</dbReference>
<accession>A0A382WA69</accession>
<organism evidence="1">
    <name type="scientific">marine metagenome</name>
    <dbReference type="NCBI Taxonomy" id="408172"/>
    <lineage>
        <taxon>unclassified sequences</taxon>
        <taxon>metagenomes</taxon>
        <taxon>ecological metagenomes</taxon>
    </lineage>
</organism>
<gene>
    <name evidence="1" type="ORF">METZ01_LOCUS408433</name>
</gene>
<name>A0A382WA69_9ZZZZ</name>
<evidence type="ECO:0008006" key="2">
    <source>
        <dbReference type="Google" id="ProtNLM"/>
    </source>
</evidence>
<dbReference type="AlphaFoldDB" id="A0A382WA69"/>
<reference evidence="1" key="1">
    <citation type="submission" date="2018-05" db="EMBL/GenBank/DDBJ databases">
        <authorList>
            <person name="Lanie J.A."/>
            <person name="Ng W.-L."/>
            <person name="Kazmierczak K.M."/>
            <person name="Andrzejewski T.M."/>
            <person name="Davidsen T.M."/>
            <person name="Wayne K.J."/>
            <person name="Tettelin H."/>
            <person name="Glass J.I."/>
            <person name="Rusch D."/>
            <person name="Podicherti R."/>
            <person name="Tsui H.-C.T."/>
            <person name="Winkler M.E."/>
        </authorList>
    </citation>
    <scope>NUCLEOTIDE SEQUENCE</scope>
</reference>
<sequence>MVLSKSEFIASLQNEVRILLHLAHKIDRSTLDYRPTPKQRSTLELLRYMSMMGPMMIRYGLAKDGEFDRDAWAVEAKAAEARDFDQTLATIAAQPDEYAKLFAEVTDDDFRSEMTAFDGSKTTRGNYLVNSVLGG</sequence>
<dbReference type="EMBL" id="UINC01158180">
    <property type="protein sequence ID" value="SVD55579.1"/>
    <property type="molecule type" value="Genomic_DNA"/>
</dbReference>
<feature type="non-terminal residue" evidence="1">
    <location>
        <position position="135"/>
    </location>
</feature>
<proteinExistence type="predicted"/>
<evidence type="ECO:0000313" key="1">
    <source>
        <dbReference type="EMBL" id="SVD55579.1"/>
    </source>
</evidence>
<dbReference type="Gene3D" id="1.20.120.450">
    <property type="entry name" value="dinb family like domain"/>
    <property type="match status" value="1"/>
</dbReference>
<dbReference type="SUPFAM" id="SSF109854">
    <property type="entry name" value="DinB/YfiT-like putative metalloenzymes"/>
    <property type="match status" value="1"/>
</dbReference>
<protein>
    <recommendedName>
        <fullName evidence="2">DinB-like domain-containing protein</fullName>
    </recommendedName>
</protein>